<reference evidence="1 2" key="1">
    <citation type="submission" date="2024-02" db="EMBL/GenBank/DDBJ databases">
        <authorList>
            <person name="Daric V."/>
            <person name="Darras S."/>
        </authorList>
    </citation>
    <scope>NUCLEOTIDE SEQUENCE [LARGE SCALE GENOMIC DNA]</scope>
</reference>
<name>A0ABP0FV31_CLALP</name>
<evidence type="ECO:0000313" key="1">
    <source>
        <dbReference type="EMBL" id="CAK8683447.1"/>
    </source>
</evidence>
<dbReference type="Proteomes" id="UP001642483">
    <property type="component" value="Unassembled WGS sequence"/>
</dbReference>
<comment type="caution">
    <text evidence="1">The sequence shown here is derived from an EMBL/GenBank/DDBJ whole genome shotgun (WGS) entry which is preliminary data.</text>
</comment>
<organism evidence="1 2">
    <name type="scientific">Clavelina lepadiformis</name>
    <name type="common">Light-bulb sea squirt</name>
    <name type="synonym">Ascidia lepadiformis</name>
    <dbReference type="NCBI Taxonomy" id="159417"/>
    <lineage>
        <taxon>Eukaryota</taxon>
        <taxon>Metazoa</taxon>
        <taxon>Chordata</taxon>
        <taxon>Tunicata</taxon>
        <taxon>Ascidiacea</taxon>
        <taxon>Aplousobranchia</taxon>
        <taxon>Clavelinidae</taxon>
        <taxon>Clavelina</taxon>
    </lineage>
</organism>
<sequence>MDLPYVDTLSYNDNDNETFPENMTILKKNFDQYCDPSGNIRTRVGAFMAILHCFRNSEVQTEVKIFWRKKKMKSTAAAFKTCSLTRSPITRMSASLTSDSPPHTFLRKKSPKSDRCQDMVEDFIKQSNIESKGRNLNFSISTKPLL</sequence>
<accession>A0ABP0FV31</accession>
<gene>
    <name evidence="1" type="ORF">CVLEPA_LOCUS14520</name>
</gene>
<proteinExistence type="predicted"/>
<dbReference type="EMBL" id="CAWYQH010000097">
    <property type="protein sequence ID" value="CAK8683447.1"/>
    <property type="molecule type" value="Genomic_DNA"/>
</dbReference>
<keyword evidence="2" id="KW-1185">Reference proteome</keyword>
<evidence type="ECO:0000313" key="2">
    <source>
        <dbReference type="Proteomes" id="UP001642483"/>
    </source>
</evidence>
<protein>
    <submittedName>
        <fullName evidence="1">Uncharacterized protein</fullName>
    </submittedName>
</protein>